<feature type="domain" description="C2H2-type" evidence="5">
    <location>
        <begin position="553"/>
        <end position="581"/>
    </location>
</feature>
<evidence type="ECO:0000256" key="2">
    <source>
        <dbReference type="ARBA" id="ARBA00023242"/>
    </source>
</evidence>
<evidence type="ECO:0000256" key="4">
    <source>
        <dbReference type="SAM" id="MobiDB-lite"/>
    </source>
</evidence>
<comment type="subcellular location">
    <subcellularLocation>
        <location evidence="1">Nucleus</location>
    </subcellularLocation>
</comment>
<dbReference type="PANTHER" id="PTHR16516">
    <property type="entry name" value="AGAP007109-PA"/>
    <property type="match status" value="1"/>
</dbReference>
<dbReference type="PROSITE" id="PS00028">
    <property type="entry name" value="ZINC_FINGER_C2H2_1"/>
    <property type="match status" value="2"/>
</dbReference>
<keyword evidence="2" id="KW-0539">Nucleus</keyword>
<evidence type="ECO:0000256" key="1">
    <source>
        <dbReference type="ARBA" id="ARBA00004123"/>
    </source>
</evidence>
<evidence type="ECO:0000259" key="5">
    <source>
        <dbReference type="PROSITE" id="PS50157"/>
    </source>
</evidence>
<accession>A0A151IDB3</accession>
<gene>
    <name evidence="6" type="ORF">ALC62_10878</name>
</gene>
<evidence type="ECO:0000313" key="6">
    <source>
        <dbReference type="EMBL" id="KYM98405.1"/>
    </source>
</evidence>
<protein>
    <submittedName>
        <fullName evidence="6">PR domain zinc finger protein 8</fullName>
    </submittedName>
</protein>
<dbReference type="EMBL" id="KQ977971">
    <property type="protein sequence ID" value="KYM98405.1"/>
    <property type="molecule type" value="Genomic_DNA"/>
</dbReference>
<dbReference type="InterPro" id="IPR058912">
    <property type="entry name" value="HTH_animal"/>
</dbReference>
<evidence type="ECO:0000256" key="3">
    <source>
        <dbReference type="PROSITE-ProRule" id="PRU00042"/>
    </source>
</evidence>
<keyword evidence="3" id="KW-0862">Zinc</keyword>
<dbReference type="Pfam" id="PF26215">
    <property type="entry name" value="HTH_animal"/>
    <property type="match status" value="1"/>
</dbReference>
<dbReference type="InterPro" id="IPR013087">
    <property type="entry name" value="Znf_C2H2_type"/>
</dbReference>
<dbReference type="STRING" id="456900.A0A151IDB3"/>
<dbReference type="SUPFAM" id="SSF57667">
    <property type="entry name" value="beta-beta-alpha zinc fingers"/>
    <property type="match status" value="1"/>
</dbReference>
<evidence type="ECO:0000313" key="7">
    <source>
        <dbReference type="Proteomes" id="UP000078542"/>
    </source>
</evidence>
<feature type="domain" description="C2H2-type" evidence="5">
    <location>
        <begin position="593"/>
        <end position="620"/>
    </location>
</feature>
<dbReference type="PROSITE" id="PS50157">
    <property type="entry name" value="ZINC_FINGER_C2H2_2"/>
    <property type="match status" value="2"/>
</dbReference>
<dbReference type="InterPro" id="IPR036236">
    <property type="entry name" value="Znf_C2H2_sf"/>
</dbReference>
<keyword evidence="7" id="KW-1185">Reference proteome</keyword>
<name>A0A151IDB3_9HYME</name>
<dbReference type="Gene3D" id="3.30.160.60">
    <property type="entry name" value="Classic Zinc Finger"/>
    <property type="match status" value="1"/>
</dbReference>
<dbReference type="AlphaFoldDB" id="A0A151IDB3"/>
<keyword evidence="3" id="KW-0863">Zinc-finger</keyword>
<dbReference type="GO" id="GO:0005634">
    <property type="term" value="C:nucleus"/>
    <property type="evidence" value="ECO:0007669"/>
    <property type="project" value="UniProtKB-SubCell"/>
</dbReference>
<proteinExistence type="predicted"/>
<feature type="region of interest" description="Disordered" evidence="4">
    <location>
        <begin position="409"/>
        <end position="442"/>
    </location>
</feature>
<dbReference type="InterPro" id="IPR052296">
    <property type="entry name" value="TR-Histone_Methyltrans"/>
</dbReference>
<organism evidence="6 7">
    <name type="scientific">Cyphomyrmex costatus</name>
    <dbReference type="NCBI Taxonomy" id="456900"/>
    <lineage>
        <taxon>Eukaryota</taxon>
        <taxon>Metazoa</taxon>
        <taxon>Ecdysozoa</taxon>
        <taxon>Arthropoda</taxon>
        <taxon>Hexapoda</taxon>
        <taxon>Insecta</taxon>
        <taxon>Pterygota</taxon>
        <taxon>Neoptera</taxon>
        <taxon>Endopterygota</taxon>
        <taxon>Hymenoptera</taxon>
        <taxon>Apocrita</taxon>
        <taxon>Aculeata</taxon>
        <taxon>Formicoidea</taxon>
        <taxon>Formicidae</taxon>
        <taxon>Myrmicinae</taxon>
        <taxon>Cyphomyrmex</taxon>
    </lineage>
</organism>
<dbReference type="GO" id="GO:0006355">
    <property type="term" value="P:regulation of DNA-templated transcription"/>
    <property type="evidence" value="ECO:0007669"/>
    <property type="project" value="TreeGrafter"/>
</dbReference>
<dbReference type="SMART" id="SM00355">
    <property type="entry name" value="ZnF_C2H2"/>
    <property type="match status" value="2"/>
</dbReference>
<dbReference type="Pfam" id="PF00096">
    <property type="entry name" value="zf-C2H2"/>
    <property type="match status" value="1"/>
</dbReference>
<feature type="region of interest" description="Disordered" evidence="4">
    <location>
        <begin position="319"/>
        <end position="363"/>
    </location>
</feature>
<reference evidence="6 7" key="1">
    <citation type="submission" date="2016-03" db="EMBL/GenBank/DDBJ databases">
        <title>Cyphomyrmex costatus WGS genome.</title>
        <authorList>
            <person name="Nygaard S."/>
            <person name="Hu H."/>
            <person name="Boomsma J."/>
            <person name="Zhang G."/>
        </authorList>
    </citation>
    <scope>NUCLEOTIDE SEQUENCE [LARGE SCALE GENOMIC DNA]</scope>
    <source>
        <strain evidence="6">MS0001</strain>
        <tissue evidence="6">Whole body</tissue>
    </source>
</reference>
<keyword evidence="3" id="KW-0479">Metal-binding</keyword>
<sequence length="639" mass="71051">MKLEANTKNFINFHPNLIFTHADKGNVTVALNKDKYIEIFNEMLQDTNTCTSIKKDASPNIHKFDCPFRIIVSCINFFNSFHPRLQFTLKVGGSSINFLVLTITIRNAQLKFDLSYKPSFSSRYLNFLSNHPISQKIDTIISLVDRAILLSDHEYHTNNLKQSITSHRCNISTHCPLIVIVVGQSSGASRMTMEDRTGGIDRATPATSTPATTVLTSACPASISDVTPDASYPLQRASKRSFDVAFLVAPDENLARRQNEKLRLVTSRKDRLRDDISIDNVLDIDRLPQNLTIKHYDNESGGSDRRRLLHCTENSLSPPYVSPRTLTPTLPGLSPDSDRRRYAPTGGRLQKTPSPPTFVHGHHQSMLTCPESTDSSVLACTKVYETGISCVTDRHGERSAFTKVNLVGQRNGFNDDGQASPRSSISPDDRASYQSSVSPPVVSLPSATSYKYAPFPTKMAYPFLTMGAETGQTGLLENLKIPQIAQPPKIPSPKVPTFRPDIPPVYPNLSYNPISVFPPMADALARPRFLATAAGVAGLLPPSLAALTLPAQNVCAKCNLSFRMTSDLVYHMRSHHKSESSSEAARRRREEKLRCPVCDESFRERHHLTRHMTAHQDKESDGIVDQVEIKRRTTTVHSK</sequence>
<dbReference type="PANTHER" id="PTHR16516:SF4">
    <property type="entry name" value="C2H2-TYPE DOMAIN-CONTAINING PROTEIN"/>
    <property type="match status" value="1"/>
</dbReference>
<dbReference type="Proteomes" id="UP000078542">
    <property type="component" value="Unassembled WGS sequence"/>
</dbReference>
<dbReference type="GO" id="GO:0008270">
    <property type="term" value="F:zinc ion binding"/>
    <property type="evidence" value="ECO:0007669"/>
    <property type="project" value="UniProtKB-KW"/>
</dbReference>